<dbReference type="InterPro" id="IPR019734">
    <property type="entry name" value="TPR_rpt"/>
</dbReference>
<feature type="domain" description="Anaphase-promoting complex subunit 5" evidence="2">
    <location>
        <begin position="871"/>
        <end position="906"/>
    </location>
</feature>
<dbReference type="SMART" id="SM00028">
    <property type="entry name" value="TPR"/>
    <property type="match status" value="8"/>
</dbReference>
<sequence>MAGNTPPDLALVRLNTSPLIPRRPVRLGRITGSSPYDVEFVGFPRQQRLGGKPDDRDTRPVMATRRDSEQASASIAPATGVRDGRLALDVHSSFPTGDGRAEGSGWSGASGAGVFGGGLLLGVVADDDVRYGGGRLLATPLATALPDQGFQKLLTEAGIDLTLASVELGPLWVSRHRPRRLSPADLLRADARVVPFAGREAMLNDLIDWCTGEPGTEVQLVSGPGGQGKSRLAEELLRGLPTEEWVAGVLRNDPDGGVLDLTPLGLTRGPLLVLVDYAEKRREQVGRLVRILENRSDEAPSRVLLLARSAGEWWTNLQADLRPMAADLGKVDLPPLLPDPEDRELAFRTAVDAFAGRLTSVEPGTDWPSAAAACRPPDLAAATFSSALTLQMSALLELLQHGPHPLAQRPTGPPEQGLLDHERRYWDACPAPADYRAPLVATASLLGARDRSDAVATLSRLAPFAGDDSHRARHDIANWLRGLYPAEVEEFWGSLQPDRLVEHLVAQVSEAEPEFLGAVLGNASEAQVTRGLTVLTRCSVHQPGMRVRVKELLATNQHLVPAAVDAALSSPAPEHLVAAIESVLPRLSLALAQDAAGRMPQETRLLAWSAGMVATRIVDILREAGSPWPGDAEGRSMLAGALNDQSVRLAALGHHKEALTAITEAVTVRRDLAGTNPDVHAPDLARSLSNQSNHLAALGRHKEALTASTDAVILFRNLAANHPDAYNPGLASALTNQSNHLAALDRREEALTASIDAITLYLDLATTDPDAYIPSLALSLNNQSACLADLNHPEKALTAIADAIALYRDLADTHPDAYNPDLARSLTNQSNYLSTMGHHREALTAGTDAVTLYRDLADTHPDAYNPDLATTLTNQSIRLANLGRDEEALTAGTDAVTLYRDLADTHPDAYNPDLAWSLNNQSIRLANLGHHEEALTAGTDAVTLYRDLADTHPDAYNPDLASSLYNQSNHLAALGHHDEALTAITEAVTLYRNLADTHPDAYNPDLASSLYNQSNHLAALGRHKEALTAITEAITLRRDLAATRPRVHGGKLIASMRQRGYIHTVRGDHTAALDDDLAALRIAGRLRREESVDLTDLVIALEEDVVIDLRNLGRDEVAARDEAARYRRESTT</sequence>
<feature type="domain" description="Anaphase-promoting complex subunit 5" evidence="2">
    <location>
        <begin position="963"/>
        <end position="997"/>
    </location>
</feature>
<feature type="domain" description="Anaphase-promoting complex subunit 5" evidence="2">
    <location>
        <begin position="828"/>
        <end position="859"/>
    </location>
</feature>
<evidence type="ECO:0000313" key="4">
    <source>
        <dbReference type="Proteomes" id="UP001589748"/>
    </source>
</evidence>
<dbReference type="InterPro" id="IPR011990">
    <property type="entry name" value="TPR-like_helical_dom_sf"/>
</dbReference>
<keyword evidence="3" id="KW-0547">Nucleotide-binding</keyword>
<organism evidence="3 4">
    <name type="scientific">Kineococcus gynurae</name>
    <dbReference type="NCBI Taxonomy" id="452979"/>
    <lineage>
        <taxon>Bacteria</taxon>
        <taxon>Bacillati</taxon>
        <taxon>Actinomycetota</taxon>
        <taxon>Actinomycetes</taxon>
        <taxon>Kineosporiales</taxon>
        <taxon>Kineosporiaceae</taxon>
        <taxon>Kineococcus</taxon>
    </lineage>
</organism>
<dbReference type="InterPro" id="IPR026000">
    <property type="entry name" value="Apc5_dom"/>
</dbReference>
<dbReference type="Proteomes" id="UP001589748">
    <property type="component" value="Unassembled WGS sequence"/>
</dbReference>
<keyword evidence="4" id="KW-1185">Reference proteome</keyword>
<keyword evidence="3" id="KW-0378">Hydrolase</keyword>
<dbReference type="PANTHER" id="PTHR19959:SF119">
    <property type="entry name" value="FUNGAL LIPASE-LIKE DOMAIN-CONTAINING PROTEIN"/>
    <property type="match status" value="1"/>
</dbReference>
<gene>
    <name evidence="3" type="ORF">ACFFVI_14640</name>
</gene>
<reference evidence="3 4" key="1">
    <citation type="submission" date="2024-09" db="EMBL/GenBank/DDBJ databases">
        <authorList>
            <person name="Sun Q."/>
            <person name="Mori K."/>
        </authorList>
    </citation>
    <scope>NUCLEOTIDE SEQUENCE [LARGE SCALE GENOMIC DNA]</scope>
    <source>
        <strain evidence="3 4">TISTR 1856</strain>
    </source>
</reference>
<feature type="domain" description="Anaphase-promoting complex subunit 5" evidence="2">
    <location>
        <begin position="750"/>
        <end position="813"/>
    </location>
</feature>
<feature type="domain" description="Anaphase-promoting complex subunit 5" evidence="2">
    <location>
        <begin position="1010"/>
        <end position="1039"/>
    </location>
</feature>
<evidence type="ECO:0000313" key="3">
    <source>
        <dbReference type="EMBL" id="MFB9378206.1"/>
    </source>
</evidence>
<name>A0ABV5LW25_9ACTN</name>
<dbReference type="GO" id="GO:0016798">
    <property type="term" value="F:hydrolase activity, acting on glycosyl bonds"/>
    <property type="evidence" value="ECO:0007669"/>
    <property type="project" value="UniProtKB-KW"/>
</dbReference>
<feature type="region of interest" description="Disordered" evidence="1">
    <location>
        <begin position="45"/>
        <end position="73"/>
    </location>
</feature>
<feature type="compositionally biased region" description="Basic and acidic residues" evidence="1">
    <location>
        <begin position="51"/>
        <end position="69"/>
    </location>
</feature>
<dbReference type="GO" id="GO:0005524">
    <property type="term" value="F:ATP binding"/>
    <property type="evidence" value="ECO:0007669"/>
    <property type="project" value="UniProtKB-KW"/>
</dbReference>
<keyword evidence="3" id="KW-0326">Glycosidase</keyword>
<dbReference type="RefSeq" id="WP_380155503.1">
    <property type="nucleotide sequence ID" value="NZ_JBHMDM010000007.1"/>
</dbReference>
<accession>A0ABV5LW25</accession>
<evidence type="ECO:0000256" key="1">
    <source>
        <dbReference type="SAM" id="MobiDB-lite"/>
    </source>
</evidence>
<dbReference type="Gene3D" id="1.25.40.10">
    <property type="entry name" value="Tetratricopeptide repeat domain"/>
    <property type="match status" value="3"/>
</dbReference>
<dbReference type="SUPFAM" id="SSF48452">
    <property type="entry name" value="TPR-like"/>
    <property type="match status" value="2"/>
</dbReference>
<dbReference type="EMBL" id="JBHMDM010000007">
    <property type="protein sequence ID" value="MFB9378206.1"/>
    <property type="molecule type" value="Genomic_DNA"/>
</dbReference>
<evidence type="ECO:0000259" key="2">
    <source>
        <dbReference type="Pfam" id="PF12862"/>
    </source>
</evidence>
<dbReference type="Pfam" id="PF12862">
    <property type="entry name" value="ANAPC5"/>
    <property type="match status" value="7"/>
</dbReference>
<dbReference type="PANTHER" id="PTHR19959">
    <property type="entry name" value="KINESIN LIGHT CHAIN"/>
    <property type="match status" value="1"/>
</dbReference>
<feature type="domain" description="Anaphase-promoting complex subunit 5" evidence="2">
    <location>
        <begin position="647"/>
        <end position="671"/>
    </location>
</feature>
<keyword evidence="3" id="KW-0067">ATP-binding</keyword>
<feature type="domain" description="Anaphase-promoting complex subunit 5" evidence="2">
    <location>
        <begin position="920"/>
        <end position="951"/>
    </location>
</feature>
<comment type="caution">
    <text evidence="3">The sequence shown here is derived from an EMBL/GenBank/DDBJ whole genome shotgun (WGS) entry which is preliminary data.</text>
</comment>
<proteinExistence type="predicted"/>
<protein>
    <submittedName>
        <fullName evidence="3">ATP-binding protein</fullName>
    </submittedName>
</protein>